<comment type="caution">
    <text evidence="2">The sequence shown here is derived from an EMBL/GenBank/DDBJ whole genome shotgun (WGS) entry which is preliminary data.</text>
</comment>
<organism evidence="2 3">
    <name type="scientific">Symbiodinium microadriaticum</name>
    <name type="common">Dinoflagellate</name>
    <name type="synonym">Zooxanthella microadriatica</name>
    <dbReference type="NCBI Taxonomy" id="2951"/>
    <lineage>
        <taxon>Eukaryota</taxon>
        <taxon>Sar</taxon>
        <taxon>Alveolata</taxon>
        <taxon>Dinophyceae</taxon>
        <taxon>Suessiales</taxon>
        <taxon>Symbiodiniaceae</taxon>
        <taxon>Symbiodinium</taxon>
    </lineage>
</organism>
<keyword evidence="3" id="KW-1185">Reference proteome</keyword>
<accession>A0A1Q9CRM0</accession>
<dbReference type="EMBL" id="LSRX01000971">
    <property type="protein sequence ID" value="OLP85537.1"/>
    <property type="molecule type" value="Genomic_DNA"/>
</dbReference>
<evidence type="ECO:0000313" key="2">
    <source>
        <dbReference type="EMBL" id="OLP85537.1"/>
    </source>
</evidence>
<name>A0A1Q9CRM0_SYMMI</name>
<dbReference type="AlphaFoldDB" id="A0A1Q9CRM0"/>
<evidence type="ECO:0000313" key="3">
    <source>
        <dbReference type="Proteomes" id="UP000186817"/>
    </source>
</evidence>
<proteinExistence type="predicted"/>
<gene>
    <name evidence="2" type="ORF">AK812_SmicGene33458</name>
</gene>
<evidence type="ECO:0000256" key="1">
    <source>
        <dbReference type="SAM" id="MobiDB-lite"/>
    </source>
</evidence>
<reference evidence="2 3" key="1">
    <citation type="submission" date="2016-02" db="EMBL/GenBank/DDBJ databases">
        <title>Genome analysis of coral dinoflagellate symbionts highlights evolutionary adaptations to a symbiotic lifestyle.</title>
        <authorList>
            <person name="Aranda M."/>
            <person name="Li Y."/>
            <person name="Liew Y.J."/>
            <person name="Baumgarten S."/>
            <person name="Simakov O."/>
            <person name="Wilson M."/>
            <person name="Piel J."/>
            <person name="Ashoor H."/>
            <person name="Bougouffa S."/>
            <person name="Bajic V.B."/>
            <person name="Ryu T."/>
            <person name="Ravasi T."/>
            <person name="Bayer T."/>
            <person name="Micklem G."/>
            <person name="Kim H."/>
            <person name="Bhak J."/>
            <person name="Lajeunesse T.C."/>
            <person name="Voolstra C.R."/>
        </authorList>
    </citation>
    <scope>NUCLEOTIDE SEQUENCE [LARGE SCALE GENOMIC DNA]</scope>
    <source>
        <strain evidence="2 3">CCMP2467</strain>
    </source>
</reference>
<protein>
    <submittedName>
        <fullName evidence="2">Uncharacterized protein</fullName>
    </submittedName>
</protein>
<sequence>MANVELAVKSGAQLDVYFMKGQVGNGKVESFDTAGSEHLRLDGLSRERCEDSSSRYDKEFDRLFLAWLPKEDAEFLEASEGLGNSQKAEVAWLERKGYSYRGVDVATWLAEDGSEGHGHAMTPDVESKPQSASATPWALPHEIPAAAVSDLNQAVGAPAAPELLE</sequence>
<dbReference type="Proteomes" id="UP000186817">
    <property type="component" value="Unassembled WGS sequence"/>
</dbReference>
<dbReference type="OrthoDB" id="408766at2759"/>
<feature type="region of interest" description="Disordered" evidence="1">
    <location>
        <begin position="113"/>
        <end position="136"/>
    </location>
</feature>